<dbReference type="PANTHER" id="PTHR48080:SF2">
    <property type="entry name" value="D-GALACTONATE DEHYDRATASE"/>
    <property type="match status" value="1"/>
</dbReference>
<gene>
    <name evidence="3" type="ORF">ETSY2_10220</name>
</gene>
<dbReference type="SUPFAM" id="SSF51604">
    <property type="entry name" value="Enolase C-terminal domain-like"/>
    <property type="match status" value="1"/>
</dbReference>
<reference evidence="3 4" key="1">
    <citation type="journal article" date="2014" name="Nature">
        <title>An environmental bacterial taxon with a large and distinct metabolic repertoire.</title>
        <authorList>
            <person name="Wilson M.C."/>
            <person name="Mori T."/>
            <person name="Ruckert C."/>
            <person name="Uria A.R."/>
            <person name="Helf M.J."/>
            <person name="Takada K."/>
            <person name="Gernert C."/>
            <person name="Steffens U.A."/>
            <person name="Heycke N."/>
            <person name="Schmitt S."/>
            <person name="Rinke C."/>
            <person name="Helfrich E.J."/>
            <person name="Brachmann A.O."/>
            <person name="Gurgui C."/>
            <person name="Wakimoto T."/>
            <person name="Kracht M."/>
            <person name="Crusemann M."/>
            <person name="Hentschel U."/>
            <person name="Abe I."/>
            <person name="Matsunaga S."/>
            <person name="Kalinowski J."/>
            <person name="Takeyama H."/>
            <person name="Piel J."/>
        </authorList>
    </citation>
    <scope>NUCLEOTIDE SEQUENCE [LARGE SCALE GENOMIC DNA]</scope>
    <source>
        <strain evidence="4">TSY2</strain>
    </source>
</reference>
<keyword evidence="4" id="KW-1185">Reference proteome</keyword>
<dbReference type="InterPro" id="IPR029017">
    <property type="entry name" value="Enolase-like_N"/>
</dbReference>
<proteinExistence type="predicted"/>
<comment type="caution">
    <text evidence="3">The sequence shown here is derived from an EMBL/GenBank/DDBJ whole genome shotgun (WGS) entry which is preliminary data.</text>
</comment>
<dbReference type="InterPro" id="IPR036849">
    <property type="entry name" value="Enolase-like_C_sf"/>
</dbReference>
<dbReference type="Gene3D" id="3.20.20.120">
    <property type="entry name" value="Enolase-like C-terminal domain"/>
    <property type="match status" value="1"/>
</dbReference>
<dbReference type="Gene3D" id="3.30.390.10">
    <property type="entry name" value="Enolase-like, N-terminal domain"/>
    <property type="match status" value="1"/>
</dbReference>
<dbReference type="Proteomes" id="UP000019140">
    <property type="component" value="Unassembled WGS sequence"/>
</dbReference>
<dbReference type="InterPro" id="IPR013341">
    <property type="entry name" value="Mandelate_racemase_N_dom"/>
</dbReference>
<dbReference type="PATRIC" id="fig|1429439.4.peg.1750"/>
<dbReference type="EMBL" id="AZHX01000416">
    <property type="protein sequence ID" value="ETX07611.1"/>
    <property type="molecule type" value="Genomic_DNA"/>
</dbReference>
<evidence type="ECO:0000259" key="2">
    <source>
        <dbReference type="SMART" id="SM00922"/>
    </source>
</evidence>
<dbReference type="AlphaFoldDB" id="W4MCF1"/>
<dbReference type="InterPro" id="IPR029065">
    <property type="entry name" value="Enolase_C-like"/>
</dbReference>
<name>W4MCF1_9BACT</name>
<evidence type="ECO:0000313" key="3">
    <source>
        <dbReference type="EMBL" id="ETX07611.1"/>
    </source>
</evidence>
<dbReference type="InterPro" id="IPR013342">
    <property type="entry name" value="Mandelate_racemase_C"/>
</dbReference>
<dbReference type="Pfam" id="PF13378">
    <property type="entry name" value="MR_MLE_C"/>
    <property type="match status" value="1"/>
</dbReference>
<dbReference type="GO" id="GO:0016829">
    <property type="term" value="F:lyase activity"/>
    <property type="evidence" value="ECO:0007669"/>
    <property type="project" value="UniProtKB-KW"/>
</dbReference>
<keyword evidence="1" id="KW-0456">Lyase</keyword>
<evidence type="ECO:0000256" key="1">
    <source>
        <dbReference type="ARBA" id="ARBA00023239"/>
    </source>
</evidence>
<dbReference type="SFLD" id="SFLDG00179">
    <property type="entry name" value="mandelate_racemase"/>
    <property type="match status" value="1"/>
</dbReference>
<dbReference type="SFLD" id="SFLDS00001">
    <property type="entry name" value="Enolase"/>
    <property type="match status" value="1"/>
</dbReference>
<feature type="domain" description="Mandelate racemase/muconate lactonizing enzyme C-terminal" evidence="2">
    <location>
        <begin position="133"/>
        <end position="243"/>
    </location>
</feature>
<organism evidence="3 4">
    <name type="scientific">Candidatus Entotheonella gemina</name>
    <dbReference type="NCBI Taxonomy" id="1429439"/>
    <lineage>
        <taxon>Bacteria</taxon>
        <taxon>Pseudomonadati</taxon>
        <taxon>Nitrospinota/Tectimicrobiota group</taxon>
        <taxon>Candidatus Tectimicrobiota</taxon>
        <taxon>Candidatus Entotheonellia</taxon>
        <taxon>Candidatus Entotheonellales</taxon>
        <taxon>Candidatus Entotheonellaceae</taxon>
        <taxon>Candidatus Entotheonella</taxon>
    </lineage>
</organism>
<dbReference type="PANTHER" id="PTHR48080">
    <property type="entry name" value="D-GALACTONATE DEHYDRATASE-RELATED"/>
    <property type="match status" value="1"/>
</dbReference>
<evidence type="ECO:0000313" key="4">
    <source>
        <dbReference type="Proteomes" id="UP000019140"/>
    </source>
</evidence>
<dbReference type="CDD" id="cd03316">
    <property type="entry name" value="MR_like"/>
    <property type="match status" value="1"/>
</dbReference>
<dbReference type="Pfam" id="PF02746">
    <property type="entry name" value="MR_MLE_N"/>
    <property type="match status" value="1"/>
</dbReference>
<accession>W4MCF1</accession>
<protein>
    <recommendedName>
        <fullName evidence="2">Mandelate racemase/muconate lactonizing enzyme C-terminal domain-containing protein</fullName>
    </recommendedName>
</protein>
<dbReference type="HOGENOM" id="CLU_030273_3_2_7"/>
<dbReference type="InterPro" id="IPR034593">
    <property type="entry name" value="DgoD-like"/>
</dbReference>
<dbReference type="SMART" id="SM00922">
    <property type="entry name" value="MR_MLE"/>
    <property type="match status" value="1"/>
</dbReference>
<sequence>MAMMQIRDIEPVVVHVNHRGDWVFLLIHTDTGICGLGEASHSGNDALLLDLLARTKAKLIGQSALNIQALWQQLASLHQGRAGQTLLSGIEMALWDAFGQHAGQPIHALLGGALRQRLRLYANINRHVQDRSPKGFARAAAQAVDEGFTAVKLAPFDELRERNHVRTGPGAAWRPGVERVHAVREAIGPVVELAVDCHSRMEQSEAMIVGRELAGCDLFWYEEPVHHTMHRELAAITRAVPMPTASAESIFGLEAFRPFLEQHVVDALMPDIKHAGGLLETKHIAEAARASQLLIAPHNPSGPVASVASGHVSATLRNFYILEYAWGEVDWRKSLLEPAERIEDGHLVISEAPGLGHRLNMEQVDRHRV</sequence>
<dbReference type="SUPFAM" id="SSF54826">
    <property type="entry name" value="Enolase N-terminal domain-like"/>
    <property type="match status" value="1"/>
</dbReference>